<dbReference type="Pfam" id="PF05833">
    <property type="entry name" value="NFACT_N"/>
    <property type="match status" value="1"/>
</dbReference>
<evidence type="ECO:0000256" key="4">
    <source>
        <dbReference type="ARBA" id="ARBA00023054"/>
    </source>
</evidence>
<dbReference type="Pfam" id="PF05670">
    <property type="entry name" value="NFACT-R_1"/>
    <property type="match status" value="1"/>
</dbReference>
<feature type="domain" description="NFACT protein C-terminal" evidence="7">
    <location>
        <begin position="536"/>
        <end position="594"/>
    </location>
</feature>
<sequence length="623" mass="72642">MKQRFNFLDIRAISNELNDLLPGKYIQNIYSFSQRLFTFKFNSKELLLIEPGIRVHLTTTQPTEISHFCSVLRKRIRNARIESVYQVGFDRIMVIQLNYYKLVIEFFSSGNILLLDKEDMIVEVYRIVRDMEIQKGTKYVFNFVELGNLPFEPALRDVLEDKEEEWIAGLKNQGCIIYKNSKPESFHPVMLPGSVRFNTFNEAVDTFFPEKIKKKEATNKLDKIKKKQQERLDAIYIELKELENTISIFESNEHIITKILLIFENTLKNKIKWDDFARFKKLEEEKGNEWSKRIVKYDFKKAEATIDIGCDEPFFVGVFMTKNYYANLNEYYNKKKYLKEKIEKTKKGIETALSGLKEKFKPKEIVIKRKMYWFEKFHFCIIENALIIGGKNAQQNETIVKKYMEKDDLYFHSEIIGGSSIVLKADNKVEKEILIESAAAMALCMSKCWSEGVVKPVWYVSAEQVSKSAPTGEFLSKGGFLIKGKKTYVESYRLEYGIGIMFRKSNEKESDEIKECNDIDVINEKLMGLTIADGFFSTFIHTPKEGDKILHAIPICGPWRVIKEFKYKVKLIPGKEKKGKIVKELVNRFLKGSEKDHLPFIKGICMDEYMNVMISDCKIAKTS</sequence>
<dbReference type="InterPro" id="IPR008532">
    <property type="entry name" value="NFACT_RNA-bd"/>
</dbReference>
<dbReference type="PANTHER" id="PTHR15239">
    <property type="entry name" value="NUCLEAR EXPORT MEDIATOR FACTOR NEMF"/>
    <property type="match status" value="1"/>
</dbReference>
<comment type="subcellular location">
    <subcellularLocation>
        <location evidence="1">Cytoplasm</location>
    </subcellularLocation>
</comment>
<feature type="coiled-coil region" evidence="5">
    <location>
        <begin position="225"/>
        <end position="252"/>
    </location>
</feature>
<comment type="similarity">
    <text evidence="2">Belongs to the NEMF family.</text>
</comment>
<evidence type="ECO:0000256" key="2">
    <source>
        <dbReference type="ARBA" id="ARBA00008318"/>
    </source>
</evidence>
<feature type="domain" description="NFACT RNA-binding" evidence="6">
    <location>
        <begin position="370"/>
        <end position="484"/>
    </location>
</feature>
<evidence type="ECO:0000256" key="3">
    <source>
        <dbReference type="ARBA" id="ARBA00022490"/>
    </source>
</evidence>
<evidence type="ECO:0000256" key="5">
    <source>
        <dbReference type="SAM" id="Coils"/>
    </source>
</evidence>
<proteinExistence type="inferred from homology"/>
<keyword evidence="4 5" id="KW-0175">Coiled coil</keyword>
<accession>A0ABQ7HWK3</accession>
<gene>
    <name evidence="8" type="primary">Nemf</name>
    <name evidence="8" type="ORF">TCON_2275</name>
</gene>
<dbReference type="InterPro" id="IPR051608">
    <property type="entry name" value="RQC_Subunit_NEMF"/>
</dbReference>
<dbReference type="Proteomes" id="UP001516464">
    <property type="component" value="Unassembled WGS sequence"/>
</dbReference>
<dbReference type="PANTHER" id="PTHR15239:SF6">
    <property type="entry name" value="RIBOSOME QUALITY CONTROL COMPLEX SUBUNIT NEMF"/>
    <property type="match status" value="1"/>
</dbReference>
<reference evidence="8 9" key="1">
    <citation type="submission" date="2019-01" db="EMBL/GenBank/DDBJ databases">
        <title>Genomes sequencing and comparative genomics of infectious freshwater microsporidia, Cucumispora dikerogammari and Thelohania contejeani.</title>
        <authorList>
            <person name="Cormier A."/>
            <person name="Giraud I."/>
            <person name="Wattier R."/>
            <person name="Teixeira M."/>
            <person name="Grandjean F."/>
            <person name="Rigaud T."/>
            <person name="Cordaux R."/>
        </authorList>
    </citation>
    <scope>NUCLEOTIDE SEQUENCE [LARGE SCALE GENOMIC DNA]</scope>
    <source>
        <strain evidence="8">T1</strain>
        <tissue evidence="8">Spores</tissue>
    </source>
</reference>
<keyword evidence="9" id="KW-1185">Reference proteome</keyword>
<dbReference type="EMBL" id="SBIQ01000242">
    <property type="protein sequence ID" value="KAF7682501.1"/>
    <property type="molecule type" value="Genomic_DNA"/>
</dbReference>
<dbReference type="Gene3D" id="2.30.310.10">
    <property type="entry name" value="ibrinogen binding protein from staphylococcus aureus domain"/>
    <property type="match status" value="1"/>
</dbReference>
<dbReference type="Pfam" id="PF11923">
    <property type="entry name" value="NFACT-C"/>
    <property type="match status" value="1"/>
</dbReference>
<evidence type="ECO:0000259" key="7">
    <source>
        <dbReference type="Pfam" id="PF11923"/>
    </source>
</evidence>
<evidence type="ECO:0000313" key="8">
    <source>
        <dbReference type="EMBL" id="KAF7682501.1"/>
    </source>
</evidence>
<evidence type="ECO:0000256" key="1">
    <source>
        <dbReference type="ARBA" id="ARBA00004496"/>
    </source>
</evidence>
<protein>
    <submittedName>
        <fullName evidence="8">Nuclear export mediator factor Nemf</fullName>
    </submittedName>
</protein>
<evidence type="ECO:0000259" key="6">
    <source>
        <dbReference type="Pfam" id="PF05670"/>
    </source>
</evidence>
<organism evidence="8 9">
    <name type="scientific">Astathelohania contejeani</name>
    <dbReference type="NCBI Taxonomy" id="164912"/>
    <lineage>
        <taxon>Eukaryota</taxon>
        <taxon>Fungi</taxon>
        <taxon>Fungi incertae sedis</taxon>
        <taxon>Microsporidia</taxon>
        <taxon>Astathelohaniidae</taxon>
        <taxon>Astathelohania</taxon>
    </lineage>
</organism>
<dbReference type="InterPro" id="IPR021846">
    <property type="entry name" value="NFACT-C"/>
</dbReference>
<evidence type="ECO:0000313" key="9">
    <source>
        <dbReference type="Proteomes" id="UP001516464"/>
    </source>
</evidence>
<comment type="caution">
    <text evidence="8">The sequence shown here is derived from an EMBL/GenBank/DDBJ whole genome shotgun (WGS) entry which is preliminary data.</text>
</comment>
<keyword evidence="3" id="KW-0963">Cytoplasm</keyword>
<name>A0ABQ7HWK3_9MICR</name>